<organism evidence="2 3">
    <name type="scientific">Paenalkalicoccus suaedae</name>
    <dbReference type="NCBI Taxonomy" id="2592382"/>
    <lineage>
        <taxon>Bacteria</taxon>
        <taxon>Bacillati</taxon>
        <taxon>Bacillota</taxon>
        <taxon>Bacilli</taxon>
        <taxon>Bacillales</taxon>
        <taxon>Bacillaceae</taxon>
        <taxon>Paenalkalicoccus</taxon>
    </lineage>
</organism>
<dbReference type="AlphaFoldDB" id="A0A859FAX9"/>
<reference evidence="3" key="1">
    <citation type="submission" date="2019-07" db="EMBL/GenBank/DDBJ databases">
        <title>Bacillus alkalisoli sp. nov. isolated from saline soil.</title>
        <authorList>
            <person name="Sun J.-Q."/>
            <person name="Xu L."/>
        </authorList>
    </citation>
    <scope>NUCLEOTIDE SEQUENCE [LARGE SCALE GENOMIC DNA]</scope>
    <source>
        <strain evidence="3">M4U3P1</strain>
    </source>
</reference>
<protein>
    <submittedName>
        <fullName evidence="2">Uncharacterized protein</fullName>
    </submittedName>
</protein>
<dbReference type="KEGG" id="psua:FLK61_23715"/>
<keyword evidence="1" id="KW-0472">Membrane</keyword>
<feature type="transmembrane region" description="Helical" evidence="1">
    <location>
        <begin position="32"/>
        <end position="53"/>
    </location>
</feature>
<evidence type="ECO:0000313" key="2">
    <source>
        <dbReference type="EMBL" id="QKS69801.1"/>
    </source>
</evidence>
<proteinExistence type="predicted"/>
<dbReference type="RefSeq" id="WP_176007845.1">
    <property type="nucleotide sequence ID" value="NZ_CP041372.2"/>
</dbReference>
<keyword evidence="1" id="KW-1133">Transmembrane helix</keyword>
<accession>A0A859FAX9</accession>
<gene>
    <name evidence="2" type="ORF">FLK61_23715</name>
</gene>
<name>A0A859FAX9_9BACI</name>
<feature type="transmembrane region" description="Helical" evidence="1">
    <location>
        <begin position="7"/>
        <end position="26"/>
    </location>
</feature>
<keyword evidence="1" id="KW-0812">Transmembrane</keyword>
<keyword evidence="3" id="KW-1185">Reference proteome</keyword>
<dbReference type="Proteomes" id="UP000318138">
    <property type="component" value="Chromosome"/>
</dbReference>
<sequence>MMNRRTLAMVVYVLGLIIVISNNYYQTFVGDILMTVSVIAAAITVIGGLYYLIKFAILLRFSKNKNLNQ</sequence>
<dbReference type="EMBL" id="CP041372">
    <property type="protein sequence ID" value="QKS69801.1"/>
    <property type="molecule type" value="Genomic_DNA"/>
</dbReference>
<evidence type="ECO:0000256" key="1">
    <source>
        <dbReference type="SAM" id="Phobius"/>
    </source>
</evidence>
<evidence type="ECO:0000313" key="3">
    <source>
        <dbReference type="Proteomes" id="UP000318138"/>
    </source>
</evidence>